<dbReference type="RefSeq" id="WP_212212018.1">
    <property type="nucleotide sequence ID" value="NZ_JAGUCO010000001.1"/>
</dbReference>
<comment type="similarity">
    <text evidence="3">Belongs to the peptidase U32 family.</text>
</comment>
<evidence type="ECO:0000313" key="4">
    <source>
        <dbReference type="EMBL" id="MBS2096701.1"/>
    </source>
</evidence>
<dbReference type="Pfam" id="PF01136">
    <property type="entry name" value="Peptidase_U32"/>
    <property type="match status" value="1"/>
</dbReference>
<evidence type="ECO:0000256" key="3">
    <source>
        <dbReference type="ARBA" id="ARBA00038374"/>
    </source>
</evidence>
<keyword evidence="1" id="KW-0645">Protease</keyword>
<sequence length="422" mass="47464">MKGLKREDFEVMAPVGSYESLQAAIQGGADSVYFGIEQLNMRSRSSNNFSTEDLRKIVSIAKENGIKTYLTVNVVIFNNELSLMREIIDVAKEMEVTAIIASDQAAINYAHQIGVEVHISTQVNISNVETLKFYSHFADVVVLARELNMDQVKSIHQAIVEEDIRGPKGELIQIEMFAHGALCMATSGKCYISLHQLNSSANRGGCLQPCRRGYDVTEKESGMQMSLENEYIMSPKDLKTIHFLNKMIDAGVRVFKIEGRARSAEYVKNVCQSYSEAISAVLDGTYGEEKIQQWDTKLSEVFNRGFWDGYYMGQRLGEWSHNYGSRATKKKTYIGKGMNYFPKLGVAEFLMETQNLKVGDEILITGPTTGVVQMKVSEIRVDLNPVEETKKGERFSMPVDVKIRRSDKLYKLTETLNNQSNG</sequence>
<accession>A0ABS5JQM1</accession>
<gene>
    <name evidence="4" type="ORF">KEM10_00340</name>
</gene>
<organism evidence="4 5">
    <name type="scientific">Carboxylicivirga linearis</name>
    <dbReference type="NCBI Taxonomy" id="1628157"/>
    <lineage>
        <taxon>Bacteria</taxon>
        <taxon>Pseudomonadati</taxon>
        <taxon>Bacteroidota</taxon>
        <taxon>Bacteroidia</taxon>
        <taxon>Marinilabiliales</taxon>
        <taxon>Marinilabiliaceae</taxon>
        <taxon>Carboxylicivirga</taxon>
    </lineage>
</organism>
<evidence type="ECO:0000256" key="2">
    <source>
        <dbReference type="ARBA" id="ARBA00022801"/>
    </source>
</evidence>
<dbReference type="PANTHER" id="PTHR30217">
    <property type="entry name" value="PEPTIDASE U32 FAMILY"/>
    <property type="match status" value="1"/>
</dbReference>
<comment type="caution">
    <text evidence="4">The sequence shown here is derived from an EMBL/GenBank/DDBJ whole genome shotgun (WGS) entry which is preliminary data.</text>
</comment>
<protein>
    <submittedName>
        <fullName evidence="4">U32 family peptidase</fullName>
    </submittedName>
</protein>
<evidence type="ECO:0000256" key="1">
    <source>
        <dbReference type="ARBA" id="ARBA00022670"/>
    </source>
</evidence>
<dbReference type="InterPro" id="IPR001539">
    <property type="entry name" value="Peptidase_U32"/>
</dbReference>
<dbReference type="Proteomes" id="UP000708576">
    <property type="component" value="Unassembled WGS sequence"/>
</dbReference>
<reference evidence="4 5" key="1">
    <citation type="journal article" date="2015" name="Int. J. Syst. Evol. Microbiol.">
        <title>Carboxylicivirga linearis sp. nov., isolated from a sea cucumber culture pond.</title>
        <authorList>
            <person name="Wang F.Q."/>
            <person name="Zhou Y.X."/>
            <person name="Lin X.Z."/>
            <person name="Chen G.J."/>
            <person name="Du Z.J."/>
        </authorList>
    </citation>
    <scope>NUCLEOTIDE SEQUENCE [LARGE SCALE GENOMIC DNA]</scope>
    <source>
        <strain evidence="4 5">FB218</strain>
    </source>
</reference>
<name>A0ABS5JQM1_9BACT</name>
<keyword evidence="2" id="KW-0378">Hydrolase</keyword>
<dbReference type="InterPro" id="IPR051454">
    <property type="entry name" value="RNA/ubiquinone_mod_enzymes"/>
</dbReference>
<dbReference type="EMBL" id="JAGUCO010000001">
    <property type="protein sequence ID" value="MBS2096701.1"/>
    <property type="molecule type" value="Genomic_DNA"/>
</dbReference>
<evidence type="ECO:0000313" key="5">
    <source>
        <dbReference type="Proteomes" id="UP000708576"/>
    </source>
</evidence>
<dbReference type="PROSITE" id="PS01276">
    <property type="entry name" value="PEPTIDASE_U32"/>
    <property type="match status" value="1"/>
</dbReference>
<keyword evidence="5" id="KW-1185">Reference proteome</keyword>
<dbReference type="PANTHER" id="PTHR30217:SF6">
    <property type="entry name" value="TRNA HYDROXYLATION PROTEIN P"/>
    <property type="match status" value="1"/>
</dbReference>
<proteinExistence type="inferred from homology"/>